<feature type="signal peptide" evidence="4">
    <location>
        <begin position="1"/>
        <end position="23"/>
    </location>
</feature>
<comment type="similarity">
    <text evidence="1">Belongs to the bacterial solute-binding protein 1 family.</text>
</comment>
<dbReference type="EMBL" id="MAMP01000001">
    <property type="protein sequence ID" value="OES46698.1"/>
    <property type="molecule type" value="Genomic_DNA"/>
</dbReference>
<name>A0A1E7DVI6_9BACI</name>
<evidence type="ECO:0000256" key="2">
    <source>
        <dbReference type="ARBA" id="ARBA00022448"/>
    </source>
</evidence>
<dbReference type="PANTHER" id="PTHR43649:SF12">
    <property type="entry name" value="DIACETYLCHITOBIOSE BINDING PROTEIN DASA"/>
    <property type="match status" value="1"/>
</dbReference>
<proteinExistence type="inferred from homology"/>
<dbReference type="PROSITE" id="PS01037">
    <property type="entry name" value="SBP_BACTERIAL_1"/>
    <property type="match status" value="1"/>
</dbReference>
<feature type="chain" id="PRO_5009191572" evidence="4">
    <location>
        <begin position="24"/>
        <end position="430"/>
    </location>
</feature>
<dbReference type="InterPro" id="IPR006061">
    <property type="entry name" value="SBP_1_CS"/>
</dbReference>
<evidence type="ECO:0000256" key="4">
    <source>
        <dbReference type="SAM" id="SignalP"/>
    </source>
</evidence>
<dbReference type="Gene3D" id="3.40.190.10">
    <property type="entry name" value="Periplasmic binding protein-like II"/>
    <property type="match status" value="2"/>
</dbReference>
<keyword evidence="2" id="KW-0813">Transport</keyword>
<evidence type="ECO:0000256" key="1">
    <source>
        <dbReference type="ARBA" id="ARBA00008520"/>
    </source>
</evidence>
<evidence type="ECO:0000313" key="6">
    <source>
        <dbReference type="Proteomes" id="UP000095658"/>
    </source>
</evidence>
<dbReference type="GO" id="GO:0055085">
    <property type="term" value="P:transmembrane transport"/>
    <property type="evidence" value="ECO:0007669"/>
    <property type="project" value="InterPro"/>
</dbReference>
<evidence type="ECO:0000313" key="5">
    <source>
        <dbReference type="EMBL" id="OES46698.1"/>
    </source>
</evidence>
<dbReference type="OrthoDB" id="9763054at2"/>
<dbReference type="PROSITE" id="PS51257">
    <property type="entry name" value="PROKAR_LIPOPROTEIN"/>
    <property type="match status" value="1"/>
</dbReference>
<protein>
    <submittedName>
        <fullName evidence="5">Sugar ABC transporter substrate-binding protein</fullName>
    </submittedName>
</protein>
<keyword evidence="3 4" id="KW-0732">Signal</keyword>
<dbReference type="PANTHER" id="PTHR43649">
    <property type="entry name" value="ARABINOSE-BINDING PROTEIN-RELATED"/>
    <property type="match status" value="1"/>
</dbReference>
<dbReference type="Pfam" id="PF01547">
    <property type="entry name" value="SBP_bac_1"/>
    <property type="match status" value="1"/>
</dbReference>
<comment type="caution">
    <text evidence="5">The sequence shown here is derived from an EMBL/GenBank/DDBJ whole genome shotgun (WGS) entry which is preliminary data.</text>
</comment>
<dbReference type="AlphaFoldDB" id="A0A1E7DVI6"/>
<dbReference type="STRING" id="1714016.BA724_01160"/>
<sequence>MFKKKAFVLSSALFLGLAGCSTAEEESGSSNDSGSGSGDKTVVDVFQFKVEFKEQFEELAKQYEEENPDVDINVETVGGGNDYASALKAKFSSGDEPAIFNIGGPTAVAEYRDRLTDLSDTEAAGAALEGTLDTVTEGEEVLGLPFNQEGYGFVYNKTVFEEAGVDPESIKSIEDLTKAAETIDSKKDELGLDGVFAMAAKEKWVDGNHGSNAFTSADFNDSALEAFNSKELPFTKADQFKTYIDLQNKYSVQPVVSLDYSQQVEELFSTGRVAMIQQGNWVYPTIEQMDPELAQNVGIMPIPVDGEMKMPVGVPQYWTVNAKADETEQEAAKAFLDWMYTSEEGKEAVLTQFKFIPAYDGYDTDKISDPLSKTIYEYAQEGNTRGWTFLGYPTGWGDVLGANLQKYLAGEASWDEAIQASKDEWAKLAK</sequence>
<evidence type="ECO:0000256" key="3">
    <source>
        <dbReference type="ARBA" id="ARBA00022729"/>
    </source>
</evidence>
<organism evidence="5 6">
    <name type="scientific">Domibacillus iocasae</name>
    <dbReference type="NCBI Taxonomy" id="1714016"/>
    <lineage>
        <taxon>Bacteria</taxon>
        <taxon>Bacillati</taxon>
        <taxon>Bacillota</taxon>
        <taxon>Bacilli</taxon>
        <taxon>Bacillales</taxon>
        <taxon>Bacillaceae</taxon>
        <taxon>Domibacillus</taxon>
    </lineage>
</organism>
<dbReference type="InterPro" id="IPR050490">
    <property type="entry name" value="Bact_solute-bd_prot1"/>
</dbReference>
<dbReference type="RefSeq" id="WP_069936861.1">
    <property type="nucleotide sequence ID" value="NZ_MAMP01000001.1"/>
</dbReference>
<accession>A0A1E7DVI6</accession>
<reference evidence="5 6" key="1">
    <citation type="submission" date="2016-06" db="EMBL/GenBank/DDBJ databases">
        <title>Domibacillus iocasae genome sequencing.</title>
        <authorList>
            <person name="Verma A."/>
            <person name="Pal Y."/>
            <person name="Ojha A.K."/>
            <person name="Krishnamurthi S."/>
        </authorList>
    </citation>
    <scope>NUCLEOTIDE SEQUENCE [LARGE SCALE GENOMIC DNA]</scope>
    <source>
        <strain evidence="5 6">DSM 29979</strain>
    </source>
</reference>
<dbReference type="SUPFAM" id="SSF53850">
    <property type="entry name" value="Periplasmic binding protein-like II"/>
    <property type="match status" value="1"/>
</dbReference>
<dbReference type="Proteomes" id="UP000095658">
    <property type="component" value="Unassembled WGS sequence"/>
</dbReference>
<keyword evidence="6" id="KW-1185">Reference proteome</keyword>
<dbReference type="InterPro" id="IPR006059">
    <property type="entry name" value="SBP"/>
</dbReference>
<gene>
    <name evidence="5" type="ORF">BA724_01160</name>
</gene>